<dbReference type="Proteomes" id="UP000316916">
    <property type="component" value="Unassembled WGS sequence"/>
</dbReference>
<name>A0A521D504_9FLAO</name>
<dbReference type="EMBL" id="FXTC01000004">
    <property type="protein sequence ID" value="SMO66757.1"/>
    <property type="molecule type" value="Genomic_DNA"/>
</dbReference>
<organism evidence="1 2">
    <name type="scientific">Chryseobacterium rhizoplanae</name>
    <dbReference type="NCBI Taxonomy" id="1609531"/>
    <lineage>
        <taxon>Bacteria</taxon>
        <taxon>Pseudomonadati</taxon>
        <taxon>Bacteroidota</taxon>
        <taxon>Flavobacteriia</taxon>
        <taxon>Flavobacteriales</taxon>
        <taxon>Weeksellaceae</taxon>
        <taxon>Chryseobacterium group</taxon>
        <taxon>Chryseobacterium</taxon>
    </lineage>
</organism>
<accession>A0A521D504</accession>
<proteinExistence type="predicted"/>
<keyword evidence="2" id="KW-1185">Reference proteome</keyword>
<evidence type="ECO:0000313" key="2">
    <source>
        <dbReference type="Proteomes" id="UP000316916"/>
    </source>
</evidence>
<gene>
    <name evidence="1" type="ORF">SAMN06265171_104215</name>
</gene>
<protein>
    <submittedName>
        <fullName evidence="1">Uncharacterized protein</fullName>
    </submittedName>
</protein>
<reference evidence="1 2" key="1">
    <citation type="submission" date="2017-05" db="EMBL/GenBank/DDBJ databases">
        <authorList>
            <person name="Varghese N."/>
            <person name="Submissions S."/>
        </authorList>
    </citation>
    <scope>NUCLEOTIDE SEQUENCE [LARGE SCALE GENOMIC DNA]</scope>
    <source>
        <strain evidence="1 2">DSM 29371</strain>
    </source>
</reference>
<evidence type="ECO:0000313" key="1">
    <source>
        <dbReference type="EMBL" id="SMO66757.1"/>
    </source>
</evidence>
<dbReference type="RefSeq" id="WP_142718071.1">
    <property type="nucleotide sequence ID" value="NZ_FXTC01000004.1"/>
</dbReference>
<dbReference type="AlphaFoldDB" id="A0A521D504"/>
<sequence>MNKEEISLFIERNLTNFSVNSTGWDDLIRKLLFEFAIAGWNMEHRVFGKEKFGGLRCYTYSEDEELNNKLKAIKDKYSELSVKTCEICGSEGKMRTVGSWQTTLCLNHFLEQQPVIEIDEKQNVRRDHKTLLNIKNIVKADLEYDLQRMWIHTKSFGNPEETFYFSWQEPNYYLLLKTIPLSIFPEDRRNEISTLFQSLQDCEICGYKAVHQKTCLRCHHEQWNESGYFVEDYGEKSHYIKECQMDIFIDEEDYEKYFTYDQSFEKSTDHQILFSSDDLREYEKLLF</sequence>